<feature type="domain" description="Type I restriction modification DNA specificity" evidence="4">
    <location>
        <begin position="212"/>
        <end position="386"/>
    </location>
</feature>
<dbReference type="GO" id="GO:0003677">
    <property type="term" value="F:DNA binding"/>
    <property type="evidence" value="ECO:0007669"/>
    <property type="project" value="UniProtKB-KW"/>
</dbReference>
<evidence type="ECO:0000259" key="4">
    <source>
        <dbReference type="Pfam" id="PF01420"/>
    </source>
</evidence>
<evidence type="ECO:0000256" key="1">
    <source>
        <dbReference type="ARBA" id="ARBA00010923"/>
    </source>
</evidence>
<reference evidence="5" key="2">
    <citation type="submission" date="2020-09" db="EMBL/GenBank/DDBJ databases">
        <authorList>
            <person name="Sun Q."/>
            <person name="Kim S."/>
        </authorList>
    </citation>
    <scope>NUCLEOTIDE SEQUENCE</scope>
    <source>
        <strain evidence="5">KCTC 23224</strain>
    </source>
</reference>
<dbReference type="EMBL" id="BMYF01000015">
    <property type="protein sequence ID" value="GHB43060.1"/>
    <property type="molecule type" value="Genomic_DNA"/>
</dbReference>
<proteinExistence type="inferred from homology"/>
<keyword evidence="3" id="KW-0238">DNA-binding</keyword>
<feature type="domain" description="Type I restriction modification DNA specificity" evidence="4">
    <location>
        <begin position="7"/>
        <end position="180"/>
    </location>
</feature>
<gene>
    <name evidence="5" type="primary">hsdS</name>
    <name evidence="5" type="ORF">GCM10008106_25230</name>
</gene>
<evidence type="ECO:0000256" key="3">
    <source>
        <dbReference type="ARBA" id="ARBA00023125"/>
    </source>
</evidence>
<comment type="caution">
    <text evidence="5">The sequence shown here is derived from an EMBL/GenBank/DDBJ whole genome shotgun (WGS) entry which is preliminary data.</text>
</comment>
<dbReference type="SUPFAM" id="SSF116734">
    <property type="entry name" value="DNA methylase specificity domain"/>
    <property type="match status" value="2"/>
</dbReference>
<evidence type="ECO:0000313" key="6">
    <source>
        <dbReference type="Proteomes" id="UP000642809"/>
    </source>
</evidence>
<dbReference type="Pfam" id="PF01420">
    <property type="entry name" value="Methylase_S"/>
    <property type="match status" value="2"/>
</dbReference>
<keyword evidence="6" id="KW-1185">Reference proteome</keyword>
<dbReference type="InterPro" id="IPR000055">
    <property type="entry name" value="Restrct_endonuc_typeI_TRD"/>
</dbReference>
<evidence type="ECO:0000313" key="5">
    <source>
        <dbReference type="EMBL" id="GHB43060.1"/>
    </source>
</evidence>
<keyword evidence="2" id="KW-0680">Restriction system</keyword>
<evidence type="ECO:0000256" key="2">
    <source>
        <dbReference type="ARBA" id="ARBA00022747"/>
    </source>
</evidence>
<dbReference type="PANTHER" id="PTHR43140">
    <property type="entry name" value="TYPE-1 RESTRICTION ENZYME ECOKI SPECIFICITY PROTEIN"/>
    <property type="match status" value="1"/>
</dbReference>
<protein>
    <submittedName>
        <fullName evidence="5">Restriction modification system S chain-like protein</fullName>
    </submittedName>
</protein>
<dbReference type="InterPro" id="IPR051212">
    <property type="entry name" value="Type-I_RE_S_subunit"/>
</dbReference>
<dbReference type="GO" id="GO:0009307">
    <property type="term" value="P:DNA restriction-modification system"/>
    <property type="evidence" value="ECO:0007669"/>
    <property type="project" value="UniProtKB-KW"/>
</dbReference>
<dbReference type="CDD" id="cd17296">
    <property type="entry name" value="RMtype1_S_MmaC5ORF1169P_TRD1-CR1_like"/>
    <property type="match status" value="1"/>
</dbReference>
<dbReference type="AlphaFoldDB" id="A0A8J3G5U9"/>
<sequence length="442" mass="49241">MMEKKLPKGWKVLPLHEISSIKSGGTPSRAVSEYWGGNIPWVKISDIRRLNVSTTEESITEEGIKNSSTKIFPKGTILFTIFASIGKVGILQIDAATNQAIAGITPKSIVESKFLTYSLINLSNKIQESGKGVAQNNINLTILKNTKISLPPLPEQQRIVGKLDALFGHLDSLREKLDRIPTLLKNFRQQVLTQAVTGELTKEWREGKGLGEWEYIDLQEVADVVDPHPSHRTPPPVIGGIPYISIKDVDSKGRIDFSNSTLVSSKVLEEHIKRYELKEGDLGFGKIGTLGKPFQLPIFKERTYTLSANIILIQPKSNYNPKFLFYYLDSPIINKLLKEGAKATSQPAFGIKKARVFPTPNPSKEEQKEIVSQVDALFSLADKIESQYVSLKAKIDQLPQAILAKAFRGELVGQEVKEYVVEEIEGLMAAEEQLSYRVKTKT</sequence>
<organism evidence="5 6">
    <name type="scientific">Mongoliitalea lutea</name>
    <dbReference type="NCBI Taxonomy" id="849756"/>
    <lineage>
        <taxon>Bacteria</taxon>
        <taxon>Pseudomonadati</taxon>
        <taxon>Bacteroidota</taxon>
        <taxon>Cytophagia</taxon>
        <taxon>Cytophagales</taxon>
        <taxon>Cyclobacteriaceae</taxon>
        <taxon>Mongoliitalea</taxon>
    </lineage>
</organism>
<name>A0A8J3G5U9_9BACT</name>
<comment type="similarity">
    <text evidence="1">Belongs to the type-I restriction system S methylase family.</text>
</comment>
<dbReference type="Gene3D" id="3.90.220.20">
    <property type="entry name" value="DNA methylase specificity domains"/>
    <property type="match status" value="2"/>
</dbReference>
<dbReference type="Proteomes" id="UP000642809">
    <property type="component" value="Unassembled WGS sequence"/>
</dbReference>
<dbReference type="PANTHER" id="PTHR43140:SF1">
    <property type="entry name" value="TYPE I RESTRICTION ENZYME ECOKI SPECIFICITY SUBUNIT"/>
    <property type="match status" value="1"/>
</dbReference>
<dbReference type="InterPro" id="IPR044946">
    <property type="entry name" value="Restrct_endonuc_typeI_TRD_sf"/>
</dbReference>
<reference evidence="5" key="1">
    <citation type="journal article" date="2014" name="Int. J. Syst. Evol. Microbiol.">
        <title>Complete genome sequence of Corynebacterium casei LMG S-19264T (=DSM 44701T), isolated from a smear-ripened cheese.</title>
        <authorList>
            <consortium name="US DOE Joint Genome Institute (JGI-PGF)"/>
            <person name="Walter F."/>
            <person name="Albersmeier A."/>
            <person name="Kalinowski J."/>
            <person name="Ruckert C."/>
        </authorList>
    </citation>
    <scope>NUCLEOTIDE SEQUENCE</scope>
    <source>
        <strain evidence="5">KCTC 23224</strain>
    </source>
</reference>
<accession>A0A8J3G5U9</accession>